<organism evidence="2">
    <name type="scientific">Albugo laibachii Nc14</name>
    <dbReference type="NCBI Taxonomy" id="890382"/>
    <lineage>
        <taxon>Eukaryota</taxon>
        <taxon>Sar</taxon>
        <taxon>Stramenopiles</taxon>
        <taxon>Oomycota</taxon>
        <taxon>Peronosporomycetes</taxon>
        <taxon>Albuginales</taxon>
        <taxon>Albuginaceae</taxon>
        <taxon>Albugo</taxon>
    </lineage>
</organism>
<feature type="compositionally biased region" description="Basic and acidic residues" evidence="1">
    <location>
        <begin position="9"/>
        <end position="22"/>
    </location>
</feature>
<reference evidence="2" key="1">
    <citation type="journal article" date="2011" name="PLoS Biol.">
        <title>Gene gain and loss during evolution of obligate parasitism in the white rust pathogen of Arabidopsis thaliana.</title>
        <authorList>
            <person name="Kemen E."/>
            <person name="Gardiner A."/>
            <person name="Schultz-Larsen T."/>
            <person name="Kemen A.C."/>
            <person name="Balmuth A.L."/>
            <person name="Robert-Seilaniantz A."/>
            <person name="Bailey K."/>
            <person name="Holub E."/>
            <person name="Studholme D.J."/>
            <person name="Maclean D."/>
            <person name="Jones J.D."/>
        </authorList>
    </citation>
    <scope>NUCLEOTIDE SEQUENCE</scope>
</reference>
<accession>F0W5J3</accession>
<proteinExistence type="predicted"/>
<evidence type="ECO:0000256" key="1">
    <source>
        <dbReference type="SAM" id="MobiDB-lite"/>
    </source>
</evidence>
<dbReference type="EMBL" id="FR824066">
    <property type="protein sequence ID" value="CCA16384.1"/>
    <property type="molecule type" value="Genomic_DNA"/>
</dbReference>
<name>F0W5J3_9STRA</name>
<dbReference type="AlphaFoldDB" id="F0W5J3"/>
<dbReference type="HOGENOM" id="CLU_2908735_0_0_1"/>
<feature type="region of interest" description="Disordered" evidence="1">
    <location>
        <begin position="1"/>
        <end position="22"/>
    </location>
</feature>
<gene>
    <name evidence="2" type="primary">AlNc14C21G2158</name>
    <name evidence="2" type="ORF">ALNC14_025270</name>
</gene>
<protein>
    <submittedName>
        <fullName evidence="2">AlNc14C21G2158 protein</fullName>
    </submittedName>
</protein>
<sequence length="62" mass="6956">MSKRKAKAREKASEENKLSTESALREIEQIASELKSVSEQRANLLQKCNGSMELKLIANHKA</sequence>
<reference evidence="2" key="2">
    <citation type="submission" date="2011-02" db="EMBL/GenBank/DDBJ databases">
        <authorList>
            <person name="MacLean D."/>
        </authorList>
    </citation>
    <scope>NUCLEOTIDE SEQUENCE</scope>
</reference>
<evidence type="ECO:0000313" key="2">
    <source>
        <dbReference type="EMBL" id="CCA16384.1"/>
    </source>
</evidence>